<dbReference type="PATRIC" id="fig|47500.12.peg.5301"/>
<evidence type="ECO:0000313" key="4">
    <source>
        <dbReference type="Proteomes" id="UP000182836"/>
    </source>
</evidence>
<dbReference type="EMBL" id="LGUG01000004">
    <property type="protein sequence ID" value="KON95393.1"/>
    <property type="molecule type" value="Genomic_DNA"/>
</dbReference>
<accession>A0A0D1YC50</accession>
<organism evidence="1 3">
    <name type="scientific">Aneurinibacillus migulanus</name>
    <name type="common">Bacillus migulanus</name>
    <dbReference type="NCBI Taxonomy" id="47500"/>
    <lineage>
        <taxon>Bacteria</taxon>
        <taxon>Bacillati</taxon>
        <taxon>Bacillota</taxon>
        <taxon>Bacilli</taxon>
        <taxon>Bacillales</taxon>
        <taxon>Paenibacillaceae</taxon>
        <taxon>Aneurinibacillus group</taxon>
        <taxon>Aneurinibacillus</taxon>
    </lineage>
</organism>
<evidence type="ECO:0000313" key="1">
    <source>
        <dbReference type="EMBL" id="KON95393.1"/>
    </source>
</evidence>
<sequence>MEVKTNGCSIDHSLEDVRKKLGAIEPHLPTSISQILPGYIEQERTQDELNHVFHLLKKYDLADDEEKARRNEEFRKLLQHV</sequence>
<dbReference type="OrthoDB" id="2353604at2"/>
<name>A0A0D1YC50_ANEMI</name>
<dbReference type="GeneID" id="42305086"/>
<dbReference type="EMBL" id="FNED01000006">
    <property type="protein sequence ID" value="SDI68394.1"/>
    <property type="molecule type" value="Genomic_DNA"/>
</dbReference>
<reference evidence="2 4" key="2">
    <citation type="submission" date="2016-10" db="EMBL/GenBank/DDBJ databases">
        <authorList>
            <person name="de Groot N.N."/>
        </authorList>
    </citation>
    <scope>NUCLEOTIDE SEQUENCE [LARGE SCALE GENOMIC DNA]</scope>
    <source>
        <strain evidence="2 4">DSM 2895</strain>
    </source>
</reference>
<dbReference type="Proteomes" id="UP000182836">
    <property type="component" value="Unassembled WGS sequence"/>
</dbReference>
<gene>
    <name evidence="1" type="ORF">AF333_07735</name>
    <name evidence="2" type="ORF">SAMN04487909_106155</name>
</gene>
<proteinExistence type="predicted"/>
<evidence type="ECO:0008006" key="5">
    <source>
        <dbReference type="Google" id="ProtNLM"/>
    </source>
</evidence>
<dbReference type="RefSeq" id="WP_043065582.1">
    <property type="nucleotide sequence ID" value="NZ_BJOA01000021.1"/>
</dbReference>
<evidence type="ECO:0000313" key="2">
    <source>
        <dbReference type="EMBL" id="SDI68394.1"/>
    </source>
</evidence>
<dbReference type="Proteomes" id="UP000037269">
    <property type="component" value="Unassembled WGS sequence"/>
</dbReference>
<reference evidence="1 3" key="1">
    <citation type="submission" date="2015-07" db="EMBL/GenBank/DDBJ databases">
        <title>Fjat-14205 dsm 2895.</title>
        <authorList>
            <person name="Liu B."/>
            <person name="Wang J."/>
            <person name="Zhu Y."/>
            <person name="Liu G."/>
            <person name="Chen Q."/>
            <person name="Chen Z."/>
            <person name="Lan J."/>
            <person name="Che J."/>
            <person name="Ge C."/>
            <person name="Shi H."/>
            <person name="Pan Z."/>
            <person name="Liu X."/>
        </authorList>
    </citation>
    <scope>NUCLEOTIDE SEQUENCE [LARGE SCALE GENOMIC DNA]</scope>
    <source>
        <strain evidence="1 3">DSM 2895</strain>
    </source>
</reference>
<evidence type="ECO:0000313" key="3">
    <source>
        <dbReference type="Proteomes" id="UP000037269"/>
    </source>
</evidence>
<keyword evidence="3" id="KW-1185">Reference proteome</keyword>
<dbReference type="STRING" id="47500.AF333_07735"/>
<protein>
    <recommendedName>
        <fullName evidence="5">Group-specific protein</fullName>
    </recommendedName>
</protein>
<dbReference type="AlphaFoldDB" id="A0A0D1YC50"/>